<dbReference type="EC" id="2.3.1.180" evidence="5"/>
<dbReference type="PANTHER" id="PTHR34069:SF2">
    <property type="entry name" value="BETA-KETOACYL-[ACYL-CARRIER-PROTEIN] SYNTHASE III"/>
    <property type="match status" value="1"/>
</dbReference>
<keyword evidence="6" id="KW-1185">Reference proteome</keyword>
<accession>A0ABW3HZW1</accession>
<dbReference type="NCBIfam" id="NF006829">
    <property type="entry name" value="PRK09352.1"/>
    <property type="match status" value="1"/>
</dbReference>
<dbReference type="PANTHER" id="PTHR34069">
    <property type="entry name" value="3-OXOACYL-[ACYL-CARRIER-PROTEIN] SYNTHASE 3"/>
    <property type="match status" value="1"/>
</dbReference>
<sequence>MKTHNVVIKGTGYCLPNNNIDNLEIVSRLNSTVEFIENRTGVLTRKHVDTNQSLSDITVPAMASALADANLQASDIDMLIVNTLSPDHHDPSQACLLQSKFKFNHIPVFDIRAQCTGLIYGLDIAQQYIQSGKHKNIMIVCGEVLSKRMDYSDDGRNLSILLGDGAGAVIVGREEKEDNKGFKDIIIQADGDYFKLLWTEGPGSANPEFTQGTPYFRMNGKDMFQHALSSFVKISKDILEKHNLTIDDIDLVIPHQPNMRILDKVIEELNLPLDKIVLNVEALGNMASGSLPVTLAMAREEGKLKEGGLYLIVGYGSGATWGAALYQN</sequence>
<organism evidence="5 6">
    <name type="scientific">Pseudofulvibacter geojedonensis</name>
    <dbReference type="NCBI Taxonomy" id="1123758"/>
    <lineage>
        <taxon>Bacteria</taxon>
        <taxon>Pseudomonadati</taxon>
        <taxon>Bacteroidota</taxon>
        <taxon>Flavobacteriia</taxon>
        <taxon>Flavobacteriales</taxon>
        <taxon>Flavobacteriaceae</taxon>
        <taxon>Pseudofulvibacter</taxon>
    </lineage>
</organism>
<reference evidence="6" key="1">
    <citation type="journal article" date="2019" name="Int. J. Syst. Evol. Microbiol.">
        <title>The Global Catalogue of Microorganisms (GCM) 10K type strain sequencing project: providing services to taxonomists for standard genome sequencing and annotation.</title>
        <authorList>
            <consortium name="The Broad Institute Genomics Platform"/>
            <consortium name="The Broad Institute Genome Sequencing Center for Infectious Disease"/>
            <person name="Wu L."/>
            <person name="Ma J."/>
        </authorList>
    </citation>
    <scope>NUCLEOTIDE SEQUENCE [LARGE SCALE GENOMIC DNA]</scope>
    <source>
        <strain evidence="6">CCUG 62114</strain>
    </source>
</reference>
<comment type="caution">
    <text evidence="5">The sequence shown here is derived from an EMBL/GenBank/DDBJ whole genome shotgun (WGS) entry which is preliminary data.</text>
</comment>
<gene>
    <name evidence="5" type="ORF">ACFQ1O_03555</name>
</gene>
<dbReference type="SUPFAM" id="SSF53901">
    <property type="entry name" value="Thiolase-like"/>
    <property type="match status" value="1"/>
</dbReference>
<dbReference type="Pfam" id="PF08545">
    <property type="entry name" value="ACP_syn_III"/>
    <property type="match status" value="1"/>
</dbReference>
<feature type="domain" description="Beta-ketoacyl-[acyl-carrier-protein] synthase III C-terminal" evidence="3">
    <location>
        <begin position="239"/>
        <end position="327"/>
    </location>
</feature>
<evidence type="ECO:0000313" key="5">
    <source>
        <dbReference type="EMBL" id="MFD0963078.1"/>
    </source>
</evidence>
<dbReference type="InterPro" id="IPR016039">
    <property type="entry name" value="Thiolase-like"/>
</dbReference>
<evidence type="ECO:0000259" key="3">
    <source>
        <dbReference type="Pfam" id="PF08541"/>
    </source>
</evidence>
<proteinExistence type="predicted"/>
<dbReference type="GO" id="GO:0033818">
    <property type="term" value="F:beta-ketoacyl-acyl-carrier-protein synthase III activity"/>
    <property type="evidence" value="ECO:0007669"/>
    <property type="project" value="UniProtKB-EC"/>
</dbReference>
<keyword evidence="2 5" id="KW-0012">Acyltransferase</keyword>
<name>A0ABW3HZW1_9FLAO</name>
<dbReference type="Proteomes" id="UP001596997">
    <property type="component" value="Unassembled WGS sequence"/>
</dbReference>
<protein>
    <submittedName>
        <fullName evidence="5">Beta-ketoacyl-ACP synthase 3</fullName>
        <ecNumber evidence="5">2.3.1.180</ecNumber>
    </submittedName>
</protein>
<dbReference type="Gene3D" id="3.40.47.10">
    <property type="match status" value="2"/>
</dbReference>
<dbReference type="RefSeq" id="WP_377713416.1">
    <property type="nucleotide sequence ID" value="NZ_JBHTJM010000003.1"/>
</dbReference>
<feature type="domain" description="Beta-ketoacyl-[acyl-carrier-protein] synthase III N-terminal" evidence="4">
    <location>
        <begin position="109"/>
        <end position="191"/>
    </location>
</feature>
<dbReference type="EMBL" id="JBHTJM010000003">
    <property type="protein sequence ID" value="MFD0963078.1"/>
    <property type="molecule type" value="Genomic_DNA"/>
</dbReference>
<evidence type="ECO:0000259" key="4">
    <source>
        <dbReference type="Pfam" id="PF08545"/>
    </source>
</evidence>
<evidence type="ECO:0000256" key="1">
    <source>
        <dbReference type="ARBA" id="ARBA00022679"/>
    </source>
</evidence>
<evidence type="ECO:0000256" key="2">
    <source>
        <dbReference type="ARBA" id="ARBA00023315"/>
    </source>
</evidence>
<dbReference type="InterPro" id="IPR013747">
    <property type="entry name" value="ACP_syn_III_C"/>
</dbReference>
<dbReference type="InterPro" id="IPR013751">
    <property type="entry name" value="ACP_syn_III_N"/>
</dbReference>
<evidence type="ECO:0000313" key="6">
    <source>
        <dbReference type="Proteomes" id="UP001596997"/>
    </source>
</evidence>
<dbReference type="Pfam" id="PF08541">
    <property type="entry name" value="ACP_syn_III_C"/>
    <property type="match status" value="1"/>
</dbReference>
<keyword evidence="1 5" id="KW-0808">Transferase</keyword>
<dbReference type="CDD" id="cd00830">
    <property type="entry name" value="KAS_III"/>
    <property type="match status" value="1"/>
</dbReference>